<evidence type="ECO:0000256" key="1">
    <source>
        <dbReference type="SAM" id="MobiDB-lite"/>
    </source>
</evidence>
<dbReference type="EMBL" id="BLKS01000001">
    <property type="protein sequence ID" value="GFG52524.1"/>
    <property type="molecule type" value="Genomic_DNA"/>
</dbReference>
<name>A0A7I9W493_MYCAG</name>
<protein>
    <submittedName>
        <fullName evidence="2">Uncharacterized protein</fullName>
    </submittedName>
</protein>
<evidence type="ECO:0000313" key="3">
    <source>
        <dbReference type="Proteomes" id="UP000465302"/>
    </source>
</evidence>
<evidence type="ECO:0000313" key="2">
    <source>
        <dbReference type="EMBL" id="GFG52524.1"/>
    </source>
</evidence>
<reference evidence="2 3" key="1">
    <citation type="journal article" date="2019" name="Emerg. Microbes Infect.">
        <title>Comprehensive subspecies identification of 175 nontuberculous mycobacteria species based on 7547 genomic profiles.</title>
        <authorList>
            <person name="Matsumoto Y."/>
            <person name="Kinjo T."/>
            <person name="Motooka D."/>
            <person name="Nabeya D."/>
            <person name="Jung N."/>
            <person name="Uechi K."/>
            <person name="Horii T."/>
            <person name="Iida T."/>
            <person name="Fujita J."/>
            <person name="Nakamura S."/>
        </authorList>
    </citation>
    <scope>NUCLEOTIDE SEQUENCE [LARGE SCALE GENOMIC DNA]</scope>
    <source>
        <strain evidence="2 3">JCM 6377</strain>
    </source>
</reference>
<proteinExistence type="predicted"/>
<feature type="compositionally biased region" description="Polar residues" evidence="1">
    <location>
        <begin position="1"/>
        <end position="17"/>
    </location>
</feature>
<sequence length="56" mass="6095">MITIGSATNNTEPNTDVSHGPRNGLRQRAIRWTNRGLAIPRLSRRSAPGAGIVTVW</sequence>
<organism evidence="2 3">
    <name type="scientific">Mycolicibacterium agri</name>
    <name type="common">Mycobacterium agri</name>
    <dbReference type="NCBI Taxonomy" id="36811"/>
    <lineage>
        <taxon>Bacteria</taxon>
        <taxon>Bacillati</taxon>
        <taxon>Actinomycetota</taxon>
        <taxon>Actinomycetes</taxon>
        <taxon>Mycobacteriales</taxon>
        <taxon>Mycobacteriaceae</taxon>
        <taxon>Mycolicibacterium</taxon>
    </lineage>
</organism>
<gene>
    <name evidence="2" type="ORF">MAGR_39650</name>
</gene>
<accession>A0A7I9W493</accession>
<feature type="region of interest" description="Disordered" evidence="1">
    <location>
        <begin position="1"/>
        <end position="25"/>
    </location>
</feature>
<comment type="caution">
    <text evidence="2">The sequence shown here is derived from an EMBL/GenBank/DDBJ whole genome shotgun (WGS) entry which is preliminary data.</text>
</comment>
<dbReference type="Proteomes" id="UP000465302">
    <property type="component" value="Unassembled WGS sequence"/>
</dbReference>
<dbReference type="AlphaFoldDB" id="A0A7I9W493"/>